<gene>
    <name evidence="1" type="ORF">LCGC14_0347240</name>
</gene>
<dbReference type="EMBL" id="LAZR01000258">
    <property type="protein sequence ID" value="KKN78657.1"/>
    <property type="molecule type" value="Genomic_DNA"/>
</dbReference>
<sequence>MAKVKPDPSIADSRCESVHCKVKIEVHVADRVLGPMETNMLKYFIVHNRDDGTHTISIVKS</sequence>
<organism evidence="1">
    <name type="scientific">marine sediment metagenome</name>
    <dbReference type="NCBI Taxonomy" id="412755"/>
    <lineage>
        <taxon>unclassified sequences</taxon>
        <taxon>metagenomes</taxon>
        <taxon>ecological metagenomes</taxon>
    </lineage>
</organism>
<reference evidence="1" key="1">
    <citation type="journal article" date="2015" name="Nature">
        <title>Complex archaea that bridge the gap between prokaryotes and eukaryotes.</title>
        <authorList>
            <person name="Spang A."/>
            <person name="Saw J.H."/>
            <person name="Jorgensen S.L."/>
            <person name="Zaremba-Niedzwiedzka K."/>
            <person name="Martijn J."/>
            <person name="Lind A.E."/>
            <person name="van Eijk R."/>
            <person name="Schleper C."/>
            <person name="Guy L."/>
            <person name="Ettema T.J."/>
        </authorList>
    </citation>
    <scope>NUCLEOTIDE SEQUENCE</scope>
</reference>
<evidence type="ECO:0000313" key="1">
    <source>
        <dbReference type="EMBL" id="KKN78657.1"/>
    </source>
</evidence>
<accession>A0A0F9TUM1</accession>
<dbReference type="AlphaFoldDB" id="A0A0F9TUM1"/>
<proteinExistence type="predicted"/>
<name>A0A0F9TUM1_9ZZZZ</name>
<protein>
    <submittedName>
        <fullName evidence="1">Uncharacterized protein</fullName>
    </submittedName>
</protein>
<comment type="caution">
    <text evidence="1">The sequence shown here is derived from an EMBL/GenBank/DDBJ whole genome shotgun (WGS) entry which is preliminary data.</text>
</comment>